<dbReference type="EMBL" id="CP002738">
    <property type="protein sequence ID" value="AEG01388.1"/>
    <property type="molecule type" value="Genomic_DNA"/>
</dbReference>
<dbReference type="PANTHER" id="PTHR33525:SF4">
    <property type="entry name" value="CYCLIC DI-GMP PHOSPHODIESTERASE CDGJ"/>
    <property type="match status" value="1"/>
</dbReference>
<dbReference type="SMART" id="SM00052">
    <property type="entry name" value="EAL"/>
    <property type="match status" value="1"/>
</dbReference>
<evidence type="ECO:0000313" key="3">
    <source>
        <dbReference type="EMBL" id="AEG01388.1"/>
    </source>
</evidence>
<evidence type="ECO:0000259" key="2">
    <source>
        <dbReference type="PROSITE" id="PS51833"/>
    </source>
</evidence>
<dbReference type="Gene3D" id="3.20.20.450">
    <property type="entry name" value="EAL domain"/>
    <property type="match status" value="1"/>
</dbReference>
<dbReference type="InterPro" id="IPR052340">
    <property type="entry name" value="RNase_Y/CdgJ"/>
</dbReference>
<dbReference type="InterPro" id="IPR035919">
    <property type="entry name" value="EAL_sf"/>
</dbReference>
<organism evidence="3 4">
    <name type="scientific">Methylomonas methanica (strain DSM 25384 / MC09)</name>
    <dbReference type="NCBI Taxonomy" id="857087"/>
    <lineage>
        <taxon>Bacteria</taxon>
        <taxon>Pseudomonadati</taxon>
        <taxon>Pseudomonadota</taxon>
        <taxon>Gammaproteobacteria</taxon>
        <taxon>Methylococcales</taxon>
        <taxon>Methylococcaceae</taxon>
        <taxon>Methylomonas</taxon>
    </lineage>
</organism>
<dbReference type="InterPro" id="IPR014408">
    <property type="entry name" value="dGMP_Pdiesterase_EAL/HD-GYP"/>
</dbReference>
<dbReference type="eggNOG" id="COG3434">
    <property type="taxonomic scope" value="Bacteria"/>
</dbReference>
<name>G0A2N5_METMM</name>
<dbReference type="KEGG" id="mmt:Metme_3010"/>
<feature type="domain" description="HDOD" evidence="2">
    <location>
        <begin position="199"/>
        <end position="381"/>
    </location>
</feature>
<dbReference type="OrthoDB" id="9804751at2"/>
<sequence>MTDFLIGRQQILDHKLNTFAYEILFRGKDFDLSIQESAASATNQVITDTILEIGLNELVGPHLAFINFTTRNILEKTPLVLPKDRIVVEVLENVKVDTQIIENLRELSALGYTIALDDFELSPEWVPLLEFCDIVKLDIMAYSLEETHRTIERLKPYKLKLLAEKVETHQEFKLLQDWGCELFQGFFFSKPNLVEGKRLDVSQTATIQLLATINKQDVTFQDVSRVIAQDVGLSYKLLRYINSASFALPNKIDSLQHATTYLGLKEMRRWVNILALSSMSSKSPALLQTILVRAKMCELLAAEIKQDPETYFMVGLLSGLDSILDIPLEKALQQLPLSNLVSDAILQKTGSAGEALQYALDYERWDINRPTFSNIKPKRIAGIYLESIQWWSTQVFPYIK</sequence>
<dbReference type="Gene3D" id="1.10.3210.10">
    <property type="entry name" value="Hypothetical protein af1432"/>
    <property type="match status" value="1"/>
</dbReference>
<dbReference type="AlphaFoldDB" id="G0A2N5"/>
<gene>
    <name evidence="3" type="ordered locus">Metme_3010</name>
</gene>
<reference evidence="4" key="3">
    <citation type="submission" date="2011-05" db="EMBL/GenBank/DDBJ databases">
        <title>Complete sequence of Methylomonas methanica MC09.</title>
        <authorList>
            <consortium name="US DOE Joint Genome Institute"/>
            <person name="Lucas S."/>
            <person name="Han J."/>
            <person name="Lapidus A."/>
            <person name="Cheng J.-F."/>
            <person name="Goodwin L."/>
            <person name="Pitluck S."/>
            <person name="Peters L."/>
            <person name="Mikhailova N."/>
            <person name="Teshima H."/>
            <person name="Han C."/>
            <person name="Tapia R."/>
            <person name="Land M."/>
            <person name="Hauser L."/>
            <person name="Kyrpides N."/>
            <person name="Ivanova N."/>
            <person name="Pagani I."/>
            <person name="Stein L."/>
            <person name="Woyke T."/>
        </authorList>
    </citation>
    <scope>NUCLEOTIDE SEQUENCE [LARGE SCALE GENOMIC DNA]</scope>
    <source>
        <strain evidence="4">MC09</strain>
    </source>
</reference>
<dbReference type="STRING" id="857087.Metme_3010"/>
<evidence type="ECO:0000259" key="1">
    <source>
        <dbReference type="PROSITE" id="PS50883"/>
    </source>
</evidence>
<proteinExistence type="predicted"/>
<dbReference type="SUPFAM" id="SSF109604">
    <property type="entry name" value="HD-domain/PDEase-like"/>
    <property type="match status" value="1"/>
</dbReference>
<feature type="domain" description="EAL" evidence="1">
    <location>
        <begin position="1"/>
        <end position="205"/>
    </location>
</feature>
<keyword evidence="4" id="KW-1185">Reference proteome</keyword>
<reference key="2">
    <citation type="submission" date="2011-05" db="EMBL/GenBank/DDBJ databases">
        <title>Complete genome sequence of the aerobic marine methanotroph Methylomonas methanica MC09.</title>
        <authorList>
            <person name="Boden R."/>
            <person name="Cunliffe M."/>
            <person name="Scanlan J."/>
            <person name="Moussard H."/>
            <person name="Kits K.D."/>
            <person name="Klotz M."/>
            <person name="Jetten M."/>
            <person name="Vuilleumier S."/>
            <person name="Han J."/>
            <person name="Peters L."/>
            <person name="Mikhailova N."/>
            <person name="Teshima H."/>
            <person name="Tapia R."/>
            <person name="Kyrpides N."/>
            <person name="Ivanova N."/>
            <person name="Pagani I."/>
            <person name="Cheng J.-F."/>
            <person name="Goodwin L."/>
            <person name="Han C."/>
            <person name="Hauser L."/>
            <person name="Land M."/>
            <person name="Lapidus A."/>
            <person name="Lucas S."/>
            <person name="Pitluck S."/>
            <person name="Woyke T."/>
            <person name="Stein L.Y."/>
            <person name="Murrell C."/>
        </authorList>
    </citation>
    <scope>NUCLEOTIDE SEQUENCE</scope>
    <source>
        <strain>MC09</strain>
    </source>
</reference>
<reference evidence="3 4" key="1">
    <citation type="journal article" date="2011" name="J. Bacteriol.">
        <title>Complete Genome Sequence of the Aerobic Marine Methanotroph Methylomonas methanica MC09.</title>
        <authorList>
            <person name="Boden R."/>
            <person name="Cunliffe M."/>
            <person name="Scanlan J."/>
            <person name="Moussard H."/>
            <person name="Kits K.D."/>
            <person name="Klotz M.G."/>
            <person name="Jetten M.S."/>
            <person name="Vuilleumier S."/>
            <person name="Han J."/>
            <person name="Peters L."/>
            <person name="Mikhailova N."/>
            <person name="Teshima H."/>
            <person name="Tapia R."/>
            <person name="Kyrpides N."/>
            <person name="Ivanova N."/>
            <person name="Pagani I."/>
            <person name="Cheng J.F."/>
            <person name="Goodwin L."/>
            <person name="Han C."/>
            <person name="Hauser L."/>
            <person name="Land M.L."/>
            <person name="Lapidus A."/>
            <person name="Lucas S."/>
            <person name="Pitluck S."/>
            <person name="Woyke T."/>
            <person name="Stein L."/>
            <person name="Murrell J.C."/>
        </authorList>
    </citation>
    <scope>NUCLEOTIDE SEQUENCE [LARGE SCALE GENOMIC DNA]</scope>
    <source>
        <strain evidence="3 4">MC09</strain>
    </source>
</reference>
<dbReference type="Pfam" id="PF00563">
    <property type="entry name" value="EAL"/>
    <property type="match status" value="1"/>
</dbReference>
<dbReference type="SUPFAM" id="SSF141868">
    <property type="entry name" value="EAL domain-like"/>
    <property type="match status" value="1"/>
</dbReference>
<dbReference type="PROSITE" id="PS50883">
    <property type="entry name" value="EAL"/>
    <property type="match status" value="1"/>
</dbReference>
<dbReference type="HOGENOM" id="CLU_044951_2_0_6"/>
<dbReference type="PROSITE" id="PS51833">
    <property type="entry name" value="HDOD"/>
    <property type="match status" value="1"/>
</dbReference>
<dbReference type="InterPro" id="IPR013976">
    <property type="entry name" value="HDOD"/>
</dbReference>
<dbReference type="Pfam" id="PF08668">
    <property type="entry name" value="HDOD"/>
    <property type="match status" value="1"/>
</dbReference>
<dbReference type="InterPro" id="IPR001633">
    <property type="entry name" value="EAL_dom"/>
</dbReference>
<protein>
    <submittedName>
        <fullName evidence="3">Diguanylate phosphodiesterase metal dependent hydrolase domain protein</fullName>
    </submittedName>
</protein>
<accession>G0A2N5</accession>
<dbReference type="Proteomes" id="UP000008888">
    <property type="component" value="Chromosome"/>
</dbReference>
<dbReference type="RefSeq" id="WP_013819617.1">
    <property type="nucleotide sequence ID" value="NC_015572.1"/>
</dbReference>
<keyword evidence="3" id="KW-0378">Hydrolase</keyword>
<dbReference type="PANTHER" id="PTHR33525">
    <property type="match status" value="1"/>
</dbReference>
<evidence type="ECO:0000313" key="4">
    <source>
        <dbReference type="Proteomes" id="UP000008888"/>
    </source>
</evidence>
<dbReference type="GO" id="GO:0016787">
    <property type="term" value="F:hydrolase activity"/>
    <property type="evidence" value="ECO:0007669"/>
    <property type="project" value="UniProtKB-KW"/>
</dbReference>
<dbReference type="PIRSF" id="PIRSF003180">
    <property type="entry name" value="DiGMPpdiest_YuxH"/>
    <property type="match status" value="1"/>
</dbReference>